<reference evidence="3" key="1">
    <citation type="submission" date="2025-08" db="UniProtKB">
        <authorList>
            <consortium name="Ensembl"/>
        </authorList>
    </citation>
    <scope>IDENTIFICATION</scope>
</reference>
<accession>A0A3Q2ZJM3</accession>
<dbReference type="FunFam" id="3.30.1330.30:FF:000012">
    <property type="entry name" value="growth arrest and DNA damage-inducible protein GADD45 alpha"/>
    <property type="match status" value="1"/>
</dbReference>
<dbReference type="AlphaFoldDB" id="A0A3Q2ZJM3"/>
<dbReference type="PANTHER" id="PTHR10411">
    <property type="entry name" value="GROWTH ARREST AND DNA DAMAGE-INDUCIBLE PROTEIN GADD45"/>
    <property type="match status" value="1"/>
</dbReference>
<evidence type="ECO:0000259" key="2">
    <source>
        <dbReference type="Pfam" id="PF01248"/>
    </source>
</evidence>
<dbReference type="GO" id="GO:0005737">
    <property type="term" value="C:cytoplasm"/>
    <property type="evidence" value="ECO:0007669"/>
    <property type="project" value="TreeGrafter"/>
</dbReference>
<dbReference type="OMA" id="AMECAPI"/>
<dbReference type="Gene3D" id="3.30.1330.30">
    <property type="match status" value="1"/>
</dbReference>
<dbReference type="Ensembl" id="ENSKMAT00000003874.1">
    <property type="protein sequence ID" value="ENSKMAP00000003801.1"/>
    <property type="gene ID" value="ENSKMAG00000002882.1"/>
</dbReference>
<name>A0A3Q2ZJM3_KRYMA</name>
<dbReference type="RefSeq" id="XP_017296500.1">
    <property type="nucleotide sequence ID" value="XM_017441011.2"/>
</dbReference>
<dbReference type="Pfam" id="PF01248">
    <property type="entry name" value="Ribosomal_L7Ae"/>
    <property type="match status" value="1"/>
</dbReference>
<dbReference type="Proteomes" id="UP000264800">
    <property type="component" value="Unplaced"/>
</dbReference>
<dbReference type="InterPro" id="IPR004038">
    <property type="entry name" value="Ribosomal_eL8/eL30/eS12/Gad45"/>
</dbReference>
<dbReference type="GeneID" id="108250912"/>
<dbReference type="SUPFAM" id="SSF55315">
    <property type="entry name" value="L30e-like"/>
    <property type="match status" value="1"/>
</dbReference>
<dbReference type="InterPro" id="IPR029064">
    <property type="entry name" value="Ribosomal_eL30-like_sf"/>
</dbReference>
<dbReference type="OrthoDB" id="5976967at2759"/>
<protein>
    <submittedName>
        <fullName evidence="3">Growth arrest and DNA-damage-inducible, gamma b, tandem duplicate 1</fullName>
    </submittedName>
</protein>
<dbReference type="STRING" id="37003.ENSKMAP00000003801"/>
<dbReference type="GO" id="GO:0005634">
    <property type="term" value="C:nucleus"/>
    <property type="evidence" value="ECO:0007669"/>
    <property type="project" value="InterPro"/>
</dbReference>
<proteinExistence type="inferred from homology"/>
<evidence type="ECO:0000313" key="4">
    <source>
        <dbReference type="Proteomes" id="UP000264800"/>
    </source>
</evidence>
<evidence type="ECO:0000256" key="1">
    <source>
        <dbReference type="ARBA" id="ARBA00007361"/>
    </source>
</evidence>
<organism evidence="3 4">
    <name type="scientific">Kryptolebias marmoratus</name>
    <name type="common">Mangrove killifish</name>
    <name type="synonym">Rivulus marmoratus</name>
    <dbReference type="NCBI Taxonomy" id="37003"/>
    <lineage>
        <taxon>Eukaryota</taxon>
        <taxon>Metazoa</taxon>
        <taxon>Chordata</taxon>
        <taxon>Craniata</taxon>
        <taxon>Vertebrata</taxon>
        <taxon>Euteleostomi</taxon>
        <taxon>Actinopterygii</taxon>
        <taxon>Neopterygii</taxon>
        <taxon>Teleostei</taxon>
        <taxon>Neoteleostei</taxon>
        <taxon>Acanthomorphata</taxon>
        <taxon>Ovalentaria</taxon>
        <taxon>Atherinomorphae</taxon>
        <taxon>Cyprinodontiformes</taxon>
        <taxon>Rivulidae</taxon>
        <taxon>Kryptolebias</taxon>
    </lineage>
</organism>
<dbReference type="GeneTree" id="ENSGT00950000182964"/>
<dbReference type="InterPro" id="IPR024824">
    <property type="entry name" value="GADD45"/>
</dbReference>
<keyword evidence="4" id="KW-1185">Reference proteome</keyword>
<dbReference type="CTD" id="406507"/>
<dbReference type="GO" id="GO:0051726">
    <property type="term" value="P:regulation of cell cycle"/>
    <property type="evidence" value="ECO:0007669"/>
    <property type="project" value="InterPro"/>
</dbReference>
<comment type="similarity">
    <text evidence="1">Belongs to the GADD45 family.</text>
</comment>
<reference evidence="3" key="2">
    <citation type="submission" date="2025-09" db="UniProtKB">
        <authorList>
            <consortium name="Ensembl"/>
        </authorList>
    </citation>
    <scope>IDENTIFICATION</scope>
</reference>
<sequence length="154" mass="17166">MTLEEVLIQKPERAQCAGEALQDVLVSAKDNESLTVGVYECAKVMNLDPDSVSFCVLAMDEEFECDVALQIHFTLIQSFCFDNDISIVRVGDVQRLAAIVGGVKAEQLEDAHCVLVTNPTDGAWEDPALEKLHLFCEESRRLNDWLPEISLPER</sequence>
<dbReference type="KEGG" id="kmr:108250912"/>
<evidence type="ECO:0000313" key="3">
    <source>
        <dbReference type="Ensembl" id="ENSKMAP00000003801.1"/>
    </source>
</evidence>
<dbReference type="PANTHER" id="PTHR10411:SF9">
    <property type="entry name" value="GROWTH ARREST AND DNA DAMAGE 45 GAMMA LIKE-RELATED"/>
    <property type="match status" value="1"/>
</dbReference>
<feature type="domain" description="Ribosomal protein eL8/eL30/eS12/Gadd45" evidence="2">
    <location>
        <begin position="20"/>
        <end position="101"/>
    </location>
</feature>